<gene>
    <name evidence="3" type="ORF">KEC16_01090</name>
</gene>
<comment type="caution">
    <text evidence="3">The sequence shown here is derived from an EMBL/GenBank/DDBJ whole genome shotgun (WGS) entry which is preliminary data.</text>
</comment>
<dbReference type="Pfam" id="PF12146">
    <property type="entry name" value="Hydrolase_4"/>
    <property type="match status" value="1"/>
</dbReference>
<dbReference type="GO" id="GO:0016787">
    <property type="term" value="F:hydrolase activity"/>
    <property type="evidence" value="ECO:0007669"/>
    <property type="project" value="UniProtKB-KW"/>
</dbReference>
<evidence type="ECO:0000259" key="2">
    <source>
        <dbReference type="Pfam" id="PF12146"/>
    </source>
</evidence>
<dbReference type="Proteomes" id="UP000680714">
    <property type="component" value="Unassembled WGS sequence"/>
</dbReference>
<dbReference type="RefSeq" id="WP_211545809.1">
    <property type="nucleotide sequence ID" value="NZ_JAGTUF010000001.1"/>
</dbReference>
<dbReference type="InterPro" id="IPR022742">
    <property type="entry name" value="Hydrolase_4"/>
</dbReference>
<sequence>MNGIAVLIAVFLAGLFCLRWAIHRGFRIVGEMPTATPADFALPYRQLQVVTANGKILFAWMIAADSAGPAPAIVLMHGWGANAATLLPLAAPLHRAGLSVLLLDARNHGQSDADSFSSMPRFAEDIEAGLDWLKHQPDIDAGRLGLIGHSVGGAAALLVGSRRNDVAAIVSLSAFDHPERVMRQTLARAHIPYRPFGWLICRYVERVIGHRFDHIAPVNTIGKIHCPVLIGHGADDTLVPCAAARAIHARANPPTELHILADSTHEGPADLQGLGEELARFIAPILRR</sequence>
<dbReference type="PANTHER" id="PTHR22946:SF9">
    <property type="entry name" value="POLYKETIDE TRANSFERASE AF380"/>
    <property type="match status" value="1"/>
</dbReference>
<feature type="domain" description="Serine aminopeptidase S33" evidence="2">
    <location>
        <begin position="70"/>
        <end position="181"/>
    </location>
</feature>
<protein>
    <submittedName>
        <fullName evidence="3">Alpha/beta fold hydrolase</fullName>
    </submittedName>
</protein>
<dbReference type="InterPro" id="IPR050261">
    <property type="entry name" value="FrsA_esterase"/>
</dbReference>
<evidence type="ECO:0000256" key="1">
    <source>
        <dbReference type="ARBA" id="ARBA00022801"/>
    </source>
</evidence>
<evidence type="ECO:0000313" key="3">
    <source>
        <dbReference type="EMBL" id="MBR9970305.1"/>
    </source>
</evidence>
<dbReference type="PANTHER" id="PTHR22946">
    <property type="entry name" value="DIENELACTONE HYDROLASE DOMAIN-CONTAINING PROTEIN-RELATED"/>
    <property type="match status" value="1"/>
</dbReference>
<proteinExistence type="predicted"/>
<reference evidence="3 4" key="1">
    <citation type="submission" date="2021-04" db="EMBL/GenBank/DDBJ databases">
        <title>Magnetospirillum sulfuroxidans sp. nov., a facultative chemolithoautotrophic sulfur-oxidizing alphaproteobacterium isolated from freshwater sediment and proposals for Paramagetospirillum gen. nov., and Magnetospirillaceae fam. nov.</title>
        <authorList>
            <person name="Koziaeva V."/>
            <person name="Geelhoed J.S."/>
            <person name="Sorokin D.Y."/>
            <person name="Grouzdev D.S."/>
        </authorList>
    </citation>
    <scope>NUCLEOTIDE SEQUENCE [LARGE SCALE GENOMIC DNA]</scope>
    <source>
        <strain evidence="3 4">J10</strain>
    </source>
</reference>
<organism evidence="3 4">
    <name type="scientific">Magnetospirillum sulfuroxidans</name>
    <dbReference type="NCBI Taxonomy" id="611300"/>
    <lineage>
        <taxon>Bacteria</taxon>
        <taxon>Pseudomonadati</taxon>
        <taxon>Pseudomonadota</taxon>
        <taxon>Alphaproteobacteria</taxon>
        <taxon>Rhodospirillales</taxon>
        <taxon>Rhodospirillaceae</taxon>
        <taxon>Magnetospirillum</taxon>
    </lineage>
</organism>
<dbReference type="Gene3D" id="3.40.50.1820">
    <property type="entry name" value="alpha/beta hydrolase"/>
    <property type="match status" value="1"/>
</dbReference>
<name>A0ABS5I7C7_9PROT</name>
<dbReference type="EMBL" id="JAGTUF010000001">
    <property type="protein sequence ID" value="MBR9970305.1"/>
    <property type="molecule type" value="Genomic_DNA"/>
</dbReference>
<evidence type="ECO:0000313" key="4">
    <source>
        <dbReference type="Proteomes" id="UP000680714"/>
    </source>
</evidence>
<dbReference type="SUPFAM" id="SSF53474">
    <property type="entry name" value="alpha/beta-Hydrolases"/>
    <property type="match status" value="1"/>
</dbReference>
<keyword evidence="4" id="KW-1185">Reference proteome</keyword>
<keyword evidence="1 3" id="KW-0378">Hydrolase</keyword>
<dbReference type="InterPro" id="IPR029058">
    <property type="entry name" value="AB_hydrolase_fold"/>
</dbReference>
<accession>A0ABS5I7C7</accession>